<name>A0A9W8VAL4_9HYPO</name>
<dbReference type="Proteomes" id="UP001152049">
    <property type="component" value="Unassembled WGS sequence"/>
</dbReference>
<comment type="caution">
    <text evidence="1">The sequence shown here is derived from an EMBL/GenBank/DDBJ whole genome shotgun (WGS) entry which is preliminary data.</text>
</comment>
<proteinExistence type="predicted"/>
<evidence type="ECO:0000313" key="2">
    <source>
        <dbReference type="Proteomes" id="UP001152049"/>
    </source>
</evidence>
<gene>
    <name evidence="1" type="ORF">NW762_013111</name>
</gene>
<dbReference type="AlphaFoldDB" id="A0A9W8VAL4"/>
<evidence type="ECO:0000313" key="1">
    <source>
        <dbReference type="EMBL" id="KAJ4247436.1"/>
    </source>
</evidence>
<dbReference type="EMBL" id="JAOQAZ010000039">
    <property type="protein sequence ID" value="KAJ4247436.1"/>
    <property type="molecule type" value="Genomic_DNA"/>
</dbReference>
<organism evidence="1 2">
    <name type="scientific">Fusarium torreyae</name>
    <dbReference type="NCBI Taxonomy" id="1237075"/>
    <lineage>
        <taxon>Eukaryota</taxon>
        <taxon>Fungi</taxon>
        <taxon>Dikarya</taxon>
        <taxon>Ascomycota</taxon>
        <taxon>Pezizomycotina</taxon>
        <taxon>Sordariomycetes</taxon>
        <taxon>Hypocreomycetidae</taxon>
        <taxon>Hypocreales</taxon>
        <taxon>Nectriaceae</taxon>
        <taxon>Fusarium</taxon>
    </lineage>
</organism>
<evidence type="ECO:0008006" key="3">
    <source>
        <dbReference type="Google" id="ProtNLM"/>
    </source>
</evidence>
<reference evidence="1" key="1">
    <citation type="submission" date="2022-09" db="EMBL/GenBank/DDBJ databases">
        <title>Fusarium specimens isolated from Avocado Roots.</title>
        <authorList>
            <person name="Stajich J."/>
            <person name="Roper C."/>
            <person name="Heimlech-Rivalta G."/>
        </authorList>
    </citation>
    <scope>NUCLEOTIDE SEQUENCE</scope>
    <source>
        <strain evidence="1">CF00136</strain>
    </source>
</reference>
<accession>A0A9W8VAL4</accession>
<dbReference type="SUPFAM" id="SSF51316">
    <property type="entry name" value="Mss4-like"/>
    <property type="match status" value="1"/>
</dbReference>
<protein>
    <recommendedName>
        <fullName evidence="3">CENP-V/GFA domain-containing protein</fullName>
    </recommendedName>
</protein>
<dbReference type="Gene3D" id="3.90.1590.10">
    <property type="entry name" value="glutathione-dependent formaldehyde- activating enzyme (gfa)"/>
    <property type="match status" value="1"/>
</dbReference>
<keyword evidence="2" id="KW-1185">Reference proteome</keyword>
<dbReference type="InterPro" id="IPR011057">
    <property type="entry name" value="Mss4-like_sf"/>
</dbReference>
<sequence>MPLPDDATTVTGGCSCGAIRYRISIPVLDDRPLDPMSPPDVASRLPDTITCQCNDCRRSTGSFLPIGLVDVPAPMLTVSAISRDTESSIVSGRIMDVLACDYDTTKVDAGRPPYVPAMEVFRATEESRSWLRFFHTTNADKSWSRSFCGRCGTHVCFHFKLIPECCHGGKLPNGWQDAFHLYLGGIDRVFLEKDWFTPSTEVMFQYGTPFSQCVSATAKGLKNVSKVQDFDGAVTEEELAKLRA</sequence>
<dbReference type="OrthoDB" id="5422068at2759"/>